<keyword evidence="1" id="KW-0032">Aminotransferase</keyword>
<proteinExistence type="predicted"/>
<gene>
    <name evidence="1" type="ORF">FC46_GL001209</name>
</gene>
<evidence type="ECO:0000313" key="1">
    <source>
        <dbReference type="EMBL" id="KRL89019.1"/>
    </source>
</evidence>
<dbReference type="GO" id="GO:0008483">
    <property type="term" value="F:transaminase activity"/>
    <property type="evidence" value="ECO:0007669"/>
    <property type="project" value="UniProtKB-KW"/>
</dbReference>
<keyword evidence="1" id="KW-0808">Transferase</keyword>
<protein>
    <submittedName>
        <fullName evidence="1">Aspartate aminotransferase</fullName>
    </submittedName>
</protein>
<comment type="caution">
    <text evidence="1">The sequence shown here is derived from an EMBL/GenBank/DDBJ whole genome shotgun (WGS) entry which is preliminary data.</text>
</comment>
<reference evidence="1 2" key="1">
    <citation type="journal article" date="2015" name="Genome Announc.">
        <title>Expanding the biotechnology potential of lactobacilli through comparative genomics of 213 strains and associated genera.</title>
        <authorList>
            <person name="Sun Z."/>
            <person name="Harris H.M."/>
            <person name="McCann A."/>
            <person name="Guo C."/>
            <person name="Argimon S."/>
            <person name="Zhang W."/>
            <person name="Yang X."/>
            <person name="Jeffery I.B."/>
            <person name="Cooney J.C."/>
            <person name="Kagawa T.F."/>
            <person name="Liu W."/>
            <person name="Song Y."/>
            <person name="Salvetti E."/>
            <person name="Wrobel A."/>
            <person name="Rasinkangas P."/>
            <person name="Parkhill J."/>
            <person name="Rea M.C."/>
            <person name="O'Sullivan O."/>
            <person name="Ritari J."/>
            <person name="Douillard F.P."/>
            <person name="Paul Ross R."/>
            <person name="Yang R."/>
            <person name="Briner A.E."/>
            <person name="Felis G.E."/>
            <person name="de Vos W.M."/>
            <person name="Barrangou R."/>
            <person name="Klaenhammer T.R."/>
            <person name="Caufield P.W."/>
            <person name="Cui Y."/>
            <person name="Zhang H."/>
            <person name="O'Toole P.W."/>
        </authorList>
    </citation>
    <scope>NUCLEOTIDE SEQUENCE [LARGE SCALE GENOMIC DNA]</scope>
    <source>
        <strain evidence="1 2">DSM 16043</strain>
    </source>
</reference>
<evidence type="ECO:0000313" key="2">
    <source>
        <dbReference type="Proteomes" id="UP000051036"/>
    </source>
</evidence>
<keyword evidence="2" id="KW-1185">Reference proteome</keyword>
<accession>A0A0R1UI85</accession>
<dbReference type="PATRIC" id="fig|1423763.3.peg.1225"/>
<dbReference type="EMBL" id="AZFM01000034">
    <property type="protein sequence ID" value="KRL89019.1"/>
    <property type="molecule type" value="Genomic_DNA"/>
</dbReference>
<dbReference type="Gene3D" id="1.10.20.110">
    <property type="match status" value="1"/>
</dbReference>
<dbReference type="Proteomes" id="UP000051036">
    <property type="component" value="Unassembled WGS sequence"/>
</dbReference>
<dbReference type="STRING" id="1423763.FC46_GL001209"/>
<sequence length="150" mass="16990">MDVSEEKKLEALGAFEISRKMLALAQKNEKSNIFLNAGRGNPNWIQTQARLAFVRLIQFGVQESKETINNGIMAGYIEKDGIRERLFAFLDPDNNEEDKFLIDAVNYCQDKLGLNRDDVVAEWVNGAIANNYPVPDRCLVNTEKIINGRL</sequence>
<dbReference type="AlphaFoldDB" id="A0A0R1UI85"/>
<name>A0A0R1UI85_9LACO</name>
<organism evidence="1 2">
    <name type="scientific">Lactobacillus kalixensis DSM 16043</name>
    <dbReference type="NCBI Taxonomy" id="1423763"/>
    <lineage>
        <taxon>Bacteria</taxon>
        <taxon>Bacillati</taxon>
        <taxon>Bacillota</taxon>
        <taxon>Bacilli</taxon>
        <taxon>Lactobacillales</taxon>
        <taxon>Lactobacillaceae</taxon>
        <taxon>Lactobacillus</taxon>
    </lineage>
</organism>